<dbReference type="PANTHER" id="PTHR23113">
    <property type="entry name" value="GUANINE NUCLEOTIDE EXCHANGE FACTOR"/>
    <property type="match status" value="1"/>
</dbReference>
<dbReference type="Gene3D" id="1.20.870.10">
    <property type="entry name" value="Son of sevenless (SoS) protein Chain: S domain 1"/>
    <property type="match status" value="1"/>
</dbReference>
<proteinExistence type="predicted"/>
<feature type="compositionally biased region" description="Basic and acidic residues" evidence="3">
    <location>
        <begin position="52"/>
        <end position="62"/>
    </location>
</feature>
<dbReference type="GO" id="GO:0007265">
    <property type="term" value="P:Ras protein signal transduction"/>
    <property type="evidence" value="ECO:0007669"/>
    <property type="project" value="TreeGrafter"/>
</dbReference>
<dbReference type="Proteomes" id="UP000016924">
    <property type="component" value="Unassembled WGS sequence"/>
</dbReference>
<feature type="compositionally biased region" description="Polar residues" evidence="3">
    <location>
        <begin position="1063"/>
        <end position="1073"/>
    </location>
</feature>
<feature type="region of interest" description="Disordered" evidence="3">
    <location>
        <begin position="1088"/>
        <end position="1112"/>
    </location>
</feature>
<dbReference type="InterPro" id="IPR000651">
    <property type="entry name" value="Ras-like_Gua-exchang_fac_N"/>
</dbReference>
<dbReference type="InterPro" id="IPR001895">
    <property type="entry name" value="RASGEF_cat_dom"/>
</dbReference>
<feature type="compositionally biased region" description="Basic and acidic residues" evidence="3">
    <location>
        <begin position="949"/>
        <end position="959"/>
    </location>
</feature>
<feature type="region of interest" description="Disordered" evidence="3">
    <location>
        <begin position="503"/>
        <end position="542"/>
    </location>
</feature>
<evidence type="ECO:0000313" key="7">
    <source>
        <dbReference type="Proteomes" id="UP000016924"/>
    </source>
</evidence>
<dbReference type="OrthoDB" id="10254377at2759"/>
<feature type="compositionally biased region" description="Polar residues" evidence="3">
    <location>
        <begin position="1239"/>
        <end position="1255"/>
    </location>
</feature>
<feature type="region of interest" description="Disordered" evidence="3">
    <location>
        <begin position="1412"/>
        <end position="1438"/>
    </location>
</feature>
<dbReference type="PANTHER" id="PTHR23113:SF363">
    <property type="entry name" value="PROTEIN SON OF SEVENLESS"/>
    <property type="match status" value="1"/>
</dbReference>
<dbReference type="Pfam" id="PF00617">
    <property type="entry name" value="RasGEF"/>
    <property type="match status" value="1"/>
</dbReference>
<reference evidence="7" key="1">
    <citation type="submission" date="2012-06" db="EMBL/GenBank/DDBJ databases">
        <title>The genome sequence of Coniosporium apollinis CBS 100218.</title>
        <authorList>
            <consortium name="The Broad Institute Genome Sequencing Platform"/>
            <person name="Cuomo C."/>
            <person name="Gorbushina A."/>
            <person name="Noack S."/>
            <person name="Walker B."/>
            <person name="Young S.K."/>
            <person name="Zeng Q."/>
            <person name="Gargeya S."/>
            <person name="Fitzgerald M."/>
            <person name="Haas B."/>
            <person name="Abouelleil A."/>
            <person name="Alvarado L."/>
            <person name="Arachchi H.M."/>
            <person name="Berlin A.M."/>
            <person name="Chapman S.B."/>
            <person name="Goldberg J."/>
            <person name="Griggs A."/>
            <person name="Gujja S."/>
            <person name="Hansen M."/>
            <person name="Howarth C."/>
            <person name="Imamovic A."/>
            <person name="Larimer J."/>
            <person name="McCowan C."/>
            <person name="Montmayeur A."/>
            <person name="Murphy C."/>
            <person name="Neiman D."/>
            <person name="Pearson M."/>
            <person name="Priest M."/>
            <person name="Roberts A."/>
            <person name="Saif S."/>
            <person name="Shea T."/>
            <person name="Sisk P."/>
            <person name="Sykes S."/>
            <person name="Wortman J."/>
            <person name="Nusbaum C."/>
            <person name="Birren B."/>
        </authorList>
    </citation>
    <scope>NUCLEOTIDE SEQUENCE [LARGE SCALE GENOMIC DNA]</scope>
    <source>
        <strain evidence="7">CBS 100218</strain>
    </source>
</reference>
<feature type="region of interest" description="Disordered" evidence="3">
    <location>
        <begin position="1"/>
        <end position="93"/>
    </location>
</feature>
<dbReference type="SMART" id="SM00229">
    <property type="entry name" value="RasGEFN"/>
    <property type="match status" value="1"/>
</dbReference>
<feature type="compositionally biased region" description="Polar residues" evidence="3">
    <location>
        <begin position="1210"/>
        <end position="1232"/>
    </location>
</feature>
<dbReference type="Gene3D" id="1.10.840.10">
    <property type="entry name" value="Ras guanine-nucleotide exchange factors catalytic domain"/>
    <property type="match status" value="1"/>
</dbReference>
<dbReference type="PROSITE" id="PS50009">
    <property type="entry name" value="RASGEF_CAT"/>
    <property type="match status" value="1"/>
</dbReference>
<evidence type="ECO:0000259" key="4">
    <source>
        <dbReference type="PROSITE" id="PS50009"/>
    </source>
</evidence>
<feature type="region of interest" description="Disordered" evidence="3">
    <location>
        <begin position="1164"/>
        <end position="1191"/>
    </location>
</feature>
<feature type="domain" description="Ras-GEF" evidence="4">
    <location>
        <begin position="1468"/>
        <end position="1720"/>
    </location>
</feature>
<evidence type="ECO:0000256" key="3">
    <source>
        <dbReference type="SAM" id="MobiDB-lite"/>
    </source>
</evidence>
<evidence type="ECO:0000256" key="1">
    <source>
        <dbReference type="ARBA" id="ARBA00022658"/>
    </source>
</evidence>
<name>R7YPL5_CONA1</name>
<keyword evidence="1 2" id="KW-0344">Guanine-nucleotide releasing factor</keyword>
<dbReference type="SMART" id="SM00147">
    <property type="entry name" value="RasGEF"/>
    <property type="match status" value="1"/>
</dbReference>
<feature type="compositionally biased region" description="Polar residues" evidence="3">
    <location>
        <begin position="831"/>
        <end position="840"/>
    </location>
</feature>
<dbReference type="InterPro" id="IPR036964">
    <property type="entry name" value="RASGEF_cat_dom_sf"/>
</dbReference>
<accession>R7YPL5</accession>
<protein>
    <recommendedName>
        <fullName evidence="8">Ras GEF</fullName>
    </recommendedName>
</protein>
<feature type="domain" description="N-terminal Ras-GEF" evidence="5">
    <location>
        <begin position="357"/>
        <end position="481"/>
    </location>
</feature>
<dbReference type="RefSeq" id="XP_007779159.1">
    <property type="nucleotide sequence ID" value="XM_007780969.1"/>
</dbReference>
<feature type="region of interest" description="Disordered" evidence="3">
    <location>
        <begin position="899"/>
        <end position="919"/>
    </location>
</feature>
<dbReference type="OMA" id="ICNYATM"/>
<dbReference type="SUPFAM" id="SSF48366">
    <property type="entry name" value="Ras GEF"/>
    <property type="match status" value="1"/>
</dbReference>
<dbReference type="STRING" id="1168221.R7YPL5"/>
<feature type="region of interest" description="Disordered" evidence="3">
    <location>
        <begin position="1309"/>
        <end position="1328"/>
    </location>
</feature>
<evidence type="ECO:0008006" key="8">
    <source>
        <dbReference type="Google" id="ProtNLM"/>
    </source>
</evidence>
<sequence>MAAPLLQDQRGLGNVAARADQQRLQAAQRTHSAKRRKTEGTLGHHHQTSLRLAKDSTEELRARTRLRSQSKSSGDVPPHGAPNTREGRQFTVGNIGNNGTIYLRPVVRSATQRARPIPDPFAVSHVTVPDSTRTANESAIPKSPREESWFSGSATSIPLQQDTFKPAHISSEKPEIANVPSSKPPAHVRSFSCSTIEDSAPPQTADPNTFKILIDRPTIRRPVTAHVDSLPVLQVPIPHYKLGTPRFSARGTAIIGSSVYTRGSGTDDFRSSVLSGAEYNRLIGTPPRTIRPSLMSSWQSDISVQPAFVRRSIIGAVKARASVVRGTDELVSSAEIGPQVFDKLSAHPDDSSVVRFSNGKLVAATPPRLIVHITSEHFLDYRLLEDFFLTFRSFLPPTDLLAYLAAREEWAHRRDDNVGVIVQIRVFVALRHWIMNFLVVDFVPNYQLRQQFCDFVNRLWKDMSGQNPGRNRKAHILGQLKSCWRQVMGRFWEGLEVGAPEDDILPGGHVDSEISQDVPGTAEGSRLQKEAGSQQTRPEAQWPKFAGAMNPQDTNRAQNDQRVPHSSLVSALHSSQEYDGLPLSPASEQSLQVYSCSIPMRPFLRTERLSDRPLNPPPALVQITGVQPSISSSGPQRPAQDHGRSASLGDTCGDRRAASARAHGVNYPARGEMLSEFPGSLVRGAIFHPDSPYLDIQSHDGMWSVKSSQELGRSNNGRPISSSKISLAWNPGVKRLIGSVYRALSVKQNGSYDPRSAEQATQSFTVASPKSPHPAARATGPQSSAGVQKRKNSRRTQVRVDILAAKAAESFKAALAAEAEVEEQRHGVPAATNTQANSENMPDVQDQPEQQEVNIARLNSHITAGSRSIVIVDGTGPRDFPEMPGLLAATFLAQSSAQAISNPDQLAHPPSHPRPSLDNQWRFPSSGVSALQAIDDGNFFSSATVGPPHHSESLSKELAKASISASEHRPSFTRHPSARRLTRKIQSMHSGSVPLRRYASYQSSISRHHPAQSGGTTAGSMSSRSDPFVLDHSPVRPLRRRPGGDLRAMGNGVDIGRIPRPRSTGSLSNRTHSVTNSVTYPSLAAAADTAPSQFESEERHATTAGATDGTTAPRKRLSLMETHSSQPNLRPSFEAAVARFAALPDDDDDGGVESALMKLEGRYEKRRGAPSPKPALTDGVYVPKTKNNANPPIGARVTVSEHQQVVNLTSAQPIGSSVPQSQTLTSETQEASNPKMAQPSGSQTVVQPTVQTRSVAESDDSYSSIPLLERGLSDAGKIKQKKPSPLSKASPQTQHKIVVQEFTDLPKSSGELVGETESMQSIPKGATLPTSATSHLSFLLDENESLADISTELSTEVSDDNEDAGQGVRSFLEDDTPYEELDADFMSHPLRHPPTPPRTMERTVHTPRAAETTFNRAPPTPGLTPTLKPTEHPRPPASIPQPPAAIELTELRSDVASAVHIPFILAYDAEVLAQQFTIIEKDALDEIEWKELIDLSWKQKAPDVRNWVEYLRFEEPRSVDIVIARFNVMVNWTISECLLIDDLDERVKAIVKYIHIASHARRLQNFATMSQIVLALSSVDMERLTKTWERVPVHECEMLQDLKALVNPLRNFVSLREAMESANTDLGCIPFIGIYTKDLLYNGNKPEYIKDQPANSSGERLVNFERHQAAAGIVKSLSRLLEASDNYKFQPVPEVISKCLWMTSLTDEEIKRQGQKIQPSTSHAAMAG</sequence>
<dbReference type="PROSITE" id="PS50212">
    <property type="entry name" value="RASGEF_NTER"/>
    <property type="match status" value="1"/>
</dbReference>
<feature type="compositionally biased region" description="Basic residues" evidence="3">
    <location>
        <begin position="31"/>
        <end position="48"/>
    </location>
</feature>
<feature type="compositionally biased region" description="Low complexity" evidence="3">
    <location>
        <begin position="1102"/>
        <end position="1112"/>
    </location>
</feature>
<gene>
    <name evidence="6" type="ORF">W97_03070</name>
</gene>
<feature type="compositionally biased region" description="Polar residues" evidence="3">
    <location>
        <begin position="1013"/>
        <end position="1025"/>
    </location>
</feature>
<feature type="compositionally biased region" description="Polar residues" evidence="3">
    <location>
        <begin position="758"/>
        <end position="768"/>
    </location>
</feature>
<evidence type="ECO:0000259" key="5">
    <source>
        <dbReference type="PROSITE" id="PS50212"/>
    </source>
</evidence>
<dbReference type="GO" id="GO:0005085">
    <property type="term" value="F:guanyl-nucleotide exchange factor activity"/>
    <property type="evidence" value="ECO:0007669"/>
    <property type="project" value="UniProtKB-KW"/>
</dbReference>
<dbReference type="eggNOG" id="KOG3417">
    <property type="taxonomic scope" value="Eukaryota"/>
</dbReference>
<feature type="region of interest" description="Disordered" evidence="3">
    <location>
        <begin position="627"/>
        <end position="652"/>
    </location>
</feature>
<keyword evidence="7" id="KW-1185">Reference proteome</keyword>
<dbReference type="GeneID" id="19900381"/>
<feature type="region of interest" description="Disordered" evidence="3">
    <location>
        <begin position="822"/>
        <end position="847"/>
    </location>
</feature>
<organism evidence="6 7">
    <name type="scientific">Coniosporium apollinis (strain CBS 100218)</name>
    <name type="common">Rock-inhabiting black yeast</name>
    <dbReference type="NCBI Taxonomy" id="1168221"/>
    <lineage>
        <taxon>Eukaryota</taxon>
        <taxon>Fungi</taxon>
        <taxon>Dikarya</taxon>
        <taxon>Ascomycota</taxon>
        <taxon>Pezizomycotina</taxon>
        <taxon>Dothideomycetes</taxon>
        <taxon>Dothideomycetes incertae sedis</taxon>
        <taxon>Coniosporium</taxon>
    </lineage>
</organism>
<dbReference type="EMBL" id="JH767565">
    <property type="protein sequence ID" value="EON63842.1"/>
    <property type="molecule type" value="Genomic_DNA"/>
</dbReference>
<dbReference type="InterPro" id="IPR008937">
    <property type="entry name" value="Ras-like_GEF"/>
</dbReference>
<evidence type="ECO:0000313" key="6">
    <source>
        <dbReference type="EMBL" id="EON63842.1"/>
    </source>
</evidence>
<feature type="region of interest" description="Disordered" evidence="3">
    <location>
        <begin position="750"/>
        <end position="796"/>
    </location>
</feature>
<dbReference type="Pfam" id="PF00618">
    <property type="entry name" value="RasGEF_N"/>
    <property type="match status" value="1"/>
</dbReference>
<dbReference type="GO" id="GO:0005886">
    <property type="term" value="C:plasma membrane"/>
    <property type="evidence" value="ECO:0007669"/>
    <property type="project" value="TreeGrafter"/>
</dbReference>
<dbReference type="InterPro" id="IPR023578">
    <property type="entry name" value="Ras_GEF_dom_sf"/>
</dbReference>
<feature type="region of interest" description="Disordered" evidence="3">
    <location>
        <begin position="1210"/>
        <end position="1294"/>
    </location>
</feature>
<evidence type="ECO:0000256" key="2">
    <source>
        <dbReference type="PROSITE-ProRule" id="PRU00168"/>
    </source>
</evidence>
<feature type="region of interest" description="Disordered" evidence="3">
    <location>
        <begin position="941"/>
        <end position="1073"/>
    </location>
</feature>
<feature type="compositionally biased region" description="Low complexity" evidence="3">
    <location>
        <begin position="16"/>
        <end position="29"/>
    </location>
</feature>
<feature type="region of interest" description="Disordered" evidence="3">
    <location>
        <begin position="130"/>
        <end position="150"/>
    </location>
</feature>
<dbReference type="HOGENOM" id="CLU_001471_0_0_1"/>
<dbReference type="CDD" id="cd06224">
    <property type="entry name" value="REM"/>
    <property type="match status" value="1"/>
</dbReference>